<dbReference type="CDD" id="cd03801">
    <property type="entry name" value="GT4_PimA-like"/>
    <property type="match status" value="1"/>
</dbReference>
<accession>A0A6A7RWJ5</accession>
<dbReference type="Pfam" id="PF13692">
    <property type="entry name" value="Glyco_trans_1_4"/>
    <property type="match status" value="1"/>
</dbReference>
<dbReference type="Pfam" id="PF13439">
    <property type="entry name" value="Glyco_transf_4"/>
    <property type="match status" value="1"/>
</dbReference>
<evidence type="ECO:0000313" key="3">
    <source>
        <dbReference type="Proteomes" id="UP000342300"/>
    </source>
</evidence>
<gene>
    <name evidence="2" type="ORF">CRU78_15055</name>
</gene>
<evidence type="ECO:0000313" key="2">
    <source>
        <dbReference type="EMBL" id="MQM31759.1"/>
    </source>
</evidence>
<dbReference type="Gene3D" id="3.40.50.2000">
    <property type="entry name" value="Glycogen Phosphorylase B"/>
    <property type="match status" value="2"/>
</dbReference>
<name>A0A6A7RWJ5_9PROT</name>
<feature type="domain" description="Glycosyltransferase subfamily 4-like N-terminal" evidence="1">
    <location>
        <begin position="21"/>
        <end position="179"/>
    </location>
</feature>
<dbReference type="GO" id="GO:0016757">
    <property type="term" value="F:glycosyltransferase activity"/>
    <property type="evidence" value="ECO:0007669"/>
    <property type="project" value="UniProtKB-ARBA"/>
</dbReference>
<dbReference type="InterPro" id="IPR028098">
    <property type="entry name" value="Glyco_trans_4-like_N"/>
</dbReference>
<dbReference type="EMBL" id="PDHS01000372">
    <property type="protein sequence ID" value="MQM31759.1"/>
    <property type="molecule type" value="Genomic_DNA"/>
</dbReference>
<reference evidence="2 3" key="1">
    <citation type="submission" date="2017-09" db="EMBL/GenBank/DDBJ databases">
        <title>Metagenomic Analysis Reveals Denitrifying Candidatus Accumulibacter and Flanking Population as a Source of N2O.</title>
        <authorList>
            <person name="Gao H."/>
            <person name="Mao Y."/>
            <person name="Zhao X."/>
            <person name="Liu W.-T."/>
            <person name="Zhang T."/>
            <person name="Wells G."/>
        </authorList>
    </citation>
    <scope>NUCLEOTIDE SEQUENCE [LARGE SCALE GENOMIC DNA]</scope>
    <source>
        <strain evidence="2">CANDO_2_IC</strain>
    </source>
</reference>
<evidence type="ECO:0000259" key="1">
    <source>
        <dbReference type="Pfam" id="PF13439"/>
    </source>
</evidence>
<comment type="caution">
    <text evidence="2">The sequence shown here is derived from an EMBL/GenBank/DDBJ whole genome shotgun (WGS) entry which is preliminary data.</text>
</comment>
<organism evidence="2 3">
    <name type="scientific">Candidatus Accumulibacter phosphatis</name>
    <dbReference type="NCBI Taxonomy" id="327160"/>
    <lineage>
        <taxon>Bacteria</taxon>
        <taxon>Pseudomonadati</taxon>
        <taxon>Pseudomonadota</taxon>
        <taxon>Betaproteobacteria</taxon>
        <taxon>Candidatus Accumulibacter</taxon>
    </lineage>
</organism>
<dbReference type="AlphaFoldDB" id="A0A6A7RWJ5"/>
<dbReference type="SUPFAM" id="SSF53756">
    <property type="entry name" value="UDP-Glycosyltransferase/glycogen phosphorylase"/>
    <property type="match status" value="1"/>
</dbReference>
<dbReference type="Proteomes" id="UP000342300">
    <property type="component" value="Unassembled WGS sequence"/>
</dbReference>
<proteinExistence type="predicted"/>
<sequence length="369" mass="41526">MSGLSATLVSHGFQPNYEKAFSNGLAKRGVAVTLIGSDRTLSDQLELGIRFLNLRGSQQTERSRLEKAGNLLRYGVRLFAFLAMQRPQNLHLIGTLVTGNPVLGPLECLCYSLLSKRFTLTVHNLLPHDRHSALNRLIYRLIYALPHKLVVHTKRMKAQLNTVWKVPAERIVVMEHGVDELPATFQPWKPDPGNRIRLLLFGAVLRYKGIDTLLQALDHLNDQPITVDIVGLCRDAVYTEELEQLIASAPANHHIKWRQAYIAEDEVQGIFESADAVVLPYRHIDQSGVLLAAYRFGTPVIAFDVGAFADYITDHTGILAPDTTPLGLATGIRSFSKQMQHFRRDKIRSYARNYVWEKTVESLLSNYGH</sequence>
<dbReference type="PANTHER" id="PTHR12526">
    <property type="entry name" value="GLYCOSYLTRANSFERASE"/>
    <property type="match status" value="1"/>
</dbReference>
<protein>
    <recommendedName>
        <fullName evidence="1">Glycosyltransferase subfamily 4-like N-terminal domain-containing protein</fullName>
    </recommendedName>
</protein>